<dbReference type="InterPro" id="IPR001623">
    <property type="entry name" value="DnaJ_domain"/>
</dbReference>
<dbReference type="SUPFAM" id="SSF46565">
    <property type="entry name" value="Chaperone J-domain"/>
    <property type="match status" value="1"/>
</dbReference>
<sequence>MTQNKENNKSHESNAEYTKEQQVLVDRTLAYPECMYYDILEVPRLSPIEVISKSYRRLSLQLHPDKNKAPRSEEACKVINNAYDKLSDSASKHLYDTVELPNIEERFRQRNRTHSYPAEAEQHSQNQTYCDHQQTFSRRRTIFERMDEDFVKLVLMLGVPILILLLYPVISSLFSSNEIFMLRRSGVYTEQRFTSVRRIPYYVKKGYQPSNLQAYHDLEKNVELKYYRIKNSYS</sequence>
<dbReference type="EMBL" id="CACVKT020006490">
    <property type="protein sequence ID" value="CAC5402256.1"/>
    <property type="molecule type" value="Genomic_DNA"/>
</dbReference>
<dbReference type="CDD" id="cd06257">
    <property type="entry name" value="DnaJ"/>
    <property type="match status" value="1"/>
</dbReference>
<keyword evidence="1" id="KW-0472">Membrane</keyword>
<dbReference type="PROSITE" id="PS50076">
    <property type="entry name" value="DNAJ_2"/>
    <property type="match status" value="1"/>
</dbReference>
<dbReference type="SMART" id="SM00271">
    <property type="entry name" value="DnaJ"/>
    <property type="match status" value="1"/>
</dbReference>
<evidence type="ECO:0000259" key="2">
    <source>
        <dbReference type="PROSITE" id="PS50076"/>
    </source>
</evidence>
<dbReference type="PANTHER" id="PTHR43908">
    <property type="entry name" value="AT29763P-RELATED"/>
    <property type="match status" value="1"/>
</dbReference>
<evidence type="ECO:0000256" key="1">
    <source>
        <dbReference type="SAM" id="Phobius"/>
    </source>
</evidence>
<gene>
    <name evidence="3" type="ORF">MCOR_36223</name>
</gene>
<organism evidence="3 4">
    <name type="scientific">Mytilus coruscus</name>
    <name type="common">Sea mussel</name>
    <dbReference type="NCBI Taxonomy" id="42192"/>
    <lineage>
        <taxon>Eukaryota</taxon>
        <taxon>Metazoa</taxon>
        <taxon>Spiralia</taxon>
        <taxon>Lophotrochozoa</taxon>
        <taxon>Mollusca</taxon>
        <taxon>Bivalvia</taxon>
        <taxon>Autobranchia</taxon>
        <taxon>Pteriomorphia</taxon>
        <taxon>Mytilida</taxon>
        <taxon>Mytiloidea</taxon>
        <taxon>Mytilidae</taxon>
        <taxon>Mytilinae</taxon>
        <taxon>Mytilus</taxon>
    </lineage>
</organism>
<dbReference type="PRINTS" id="PR00625">
    <property type="entry name" value="JDOMAIN"/>
</dbReference>
<accession>A0A6J8D2Y9</accession>
<proteinExistence type="predicted"/>
<keyword evidence="4" id="KW-1185">Reference proteome</keyword>
<feature type="transmembrane region" description="Helical" evidence="1">
    <location>
        <begin position="150"/>
        <end position="170"/>
    </location>
</feature>
<keyword evidence="1" id="KW-1133">Transmembrane helix</keyword>
<protein>
    <submittedName>
        <fullName evidence="3">DNAJB12</fullName>
    </submittedName>
</protein>
<dbReference type="OrthoDB" id="66964at2759"/>
<dbReference type="InterPro" id="IPR036869">
    <property type="entry name" value="J_dom_sf"/>
</dbReference>
<dbReference type="Pfam" id="PF00226">
    <property type="entry name" value="DnaJ"/>
    <property type="match status" value="1"/>
</dbReference>
<dbReference type="Proteomes" id="UP000507470">
    <property type="component" value="Unassembled WGS sequence"/>
</dbReference>
<dbReference type="InterPro" id="IPR051100">
    <property type="entry name" value="DnaJ_subfamily_B/C"/>
</dbReference>
<feature type="domain" description="J" evidence="2">
    <location>
        <begin position="35"/>
        <end position="99"/>
    </location>
</feature>
<keyword evidence="1" id="KW-0812">Transmembrane</keyword>
<reference evidence="3 4" key="1">
    <citation type="submission" date="2020-06" db="EMBL/GenBank/DDBJ databases">
        <authorList>
            <person name="Li R."/>
            <person name="Bekaert M."/>
        </authorList>
    </citation>
    <scope>NUCLEOTIDE SEQUENCE [LARGE SCALE GENOMIC DNA]</scope>
    <source>
        <strain evidence="4">wild</strain>
    </source>
</reference>
<evidence type="ECO:0000313" key="4">
    <source>
        <dbReference type="Proteomes" id="UP000507470"/>
    </source>
</evidence>
<dbReference type="Gene3D" id="1.10.287.110">
    <property type="entry name" value="DnaJ domain"/>
    <property type="match status" value="1"/>
</dbReference>
<dbReference type="AlphaFoldDB" id="A0A6J8D2Y9"/>
<evidence type="ECO:0000313" key="3">
    <source>
        <dbReference type="EMBL" id="CAC5402256.1"/>
    </source>
</evidence>
<name>A0A6J8D2Y9_MYTCO</name>